<sequence length="235" mass="25452">MSHDAEPAGDYQIVVFARPARGGKRKLLRTFRQNGSSWEPDDAQISRKYLASLVDWLMSTESDPRRAVEVTLAGVADAAEELGLHASWESDGSSSFTLHVNIDPPETETERLQVDHPLAAEFRSGAVDGFHVGAYEMMKASDQRAARKGDIAQPEGLANGTVMVGNTAVPMPVLDRIFGVLRANSRRSVNISAVKTVHRQCGSAIERLAETPGASATHWGRVDEVIASIVLPSSY</sequence>
<dbReference type="AlphaFoldDB" id="A0A1Y5PF67"/>
<proteinExistence type="predicted"/>
<dbReference type="EMBL" id="FLQS01000036">
    <property type="protein sequence ID" value="SBS77346.1"/>
    <property type="molecule type" value="Genomic_DNA"/>
</dbReference>
<organism evidence="1">
    <name type="scientific">uncultured Mycobacterium sp</name>
    <dbReference type="NCBI Taxonomy" id="171292"/>
    <lineage>
        <taxon>Bacteria</taxon>
        <taxon>Bacillati</taxon>
        <taxon>Actinomycetota</taxon>
        <taxon>Actinomycetes</taxon>
        <taxon>Mycobacteriales</taxon>
        <taxon>Mycobacteriaceae</taxon>
        <taxon>Mycobacterium</taxon>
        <taxon>environmental samples</taxon>
    </lineage>
</organism>
<name>A0A1Y5PF67_9MYCO</name>
<accession>A0A1Y5PF67</accession>
<protein>
    <submittedName>
        <fullName evidence="1">Uncharacterized protein</fullName>
    </submittedName>
</protein>
<gene>
    <name evidence="1" type="ORF">MHPYR_410056</name>
</gene>
<evidence type="ECO:0000313" key="1">
    <source>
        <dbReference type="EMBL" id="SBS77346.1"/>
    </source>
</evidence>
<reference evidence="1" key="1">
    <citation type="submission" date="2016-03" db="EMBL/GenBank/DDBJ databases">
        <authorList>
            <person name="Ploux O."/>
        </authorList>
    </citation>
    <scope>NUCLEOTIDE SEQUENCE</scope>
    <source>
        <strain evidence="1">UC10</strain>
    </source>
</reference>